<evidence type="ECO:0000313" key="1">
    <source>
        <dbReference type="EMBL" id="OGG96294.1"/>
    </source>
</evidence>
<organism evidence="1 2">
    <name type="scientific">Candidatus Lambdaproteobacteria bacterium RIFOXYD2_FULL_50_16</name>
    <dbReference type="NCBI Taxonomy" id="1817772"/>
    <lineage>
        <taxon>Bacteria</taxon>
        <taxon>Pseudomonadati</taxon>
        <taxon>Pseudomonadota</taxon>
        <taxon>Candidatus Lambdaproteobacteria</taxon>
    </lineage>
</organism>
<comment type="caution">
    <text evidence="1">The sequence shown here is derived from an EMBL/GenBank/DDBJ whole genome shotgun (WGS) entry which is preliminary data.</text>
</comment>
<proteinExistence type="predicted"/>
<dbReference type="EMBL" id="MFNE01000016">
    <property type="protein sequence ID" value="OGG96294.1"/>
    <property type="molecule type" value="Genomic_DNA"/>
</dbReference>
<dbReference type="AlphaFoldDB" id="A0A1F6GDW7"/>
<name>A0A1F6GDW7_9PROT</name>
<sequence>MNQVTKLNPYTQAIKNCLDGLDPGNPALDQPTSQFLANMIQGRFVQYLIQRTVTDHEIVGQGMEKELSLVFMTLLTEKFFAVFREKVKARPACVLAIAQKITEIELTHPDDLAQADQLFAEICRDHFDYRHFDYLLKWLSTRPETERIVFSAQVSQKIADARLSRAIRHILQNDKTGIIPVLFSRYLSKNRLERLASLVFTGDWRIEAGYVEMQYSQTIAWRRFMQQMS</sequence>
<gene>
    <name evidence="1" type="ORF">A2527_02270</name>
</gene>
<dbReference type="Proteomes" id="UP000178449">
    <property type="component" value="Unassembled WGS sequence"/>
</dbReference>
<evidence type="ECO:0000313" key="2">
    <source>
        <dbReference type="Proteomes" id="UP000178449"/>
    </source>
</evidence>
<accession>A0A1F6GDW7</accession>
<dbReference type="STRING" id="1817772.A2527_02270"/>
<protein>
    <submittedName>
        <fullName evidence="1">Uncharacterized protein</fullName>
    </submittedName>
</protein>
<reference evidence="1 2" key="1">
    <citation type="journal article" date="2016" name="Nat. Commun.">
        <title>Thousands of microbial genomes shed light on interconnected biogeochemical processes in an aquifer system.</title>
        <authorList>
            <person name="Anantharaman K."/>
            <person name="Brown C.T."/>
            <person name="Hug L.A."/>
            <person name="Sharon I."/>
            <person name="Castelle C.J."/>
            <person name="Probst A.J."/>
            <person name="Thomas B.C."/>
            <person name="Singh A."/>
            <person name="Wilkins M.J."/>
            <person name="Karaoz U."/>
            <person name="Brodie E.L."/>
            <person name="Williams K.H."/>
            <person name="Hubbard S.S."/>
            <person name="Banfield J.F."/>
        </authorList>
    </citation>
    <scope>NUCLEOTIDE SEQUENCE [LARGE SCALE GENOMIC DNA]</scope>
</reference>